<evidence type="ECO:0000259" key="8">
    <source>
        <dbReference type="Pfam" id="PF00151"/>
    </source>
</evidence>
<evidence type="ECO:0000313" key="10">
    <source>
        <dbReference type="Proteomes" id="UP001374579"/>
    </source>
</evidence>
<protein>
    <recommendedName>
        <fullName evidence="8">Lipase domain-containing protein</fullName>
    </recommendedName>
</protein>
<evidence type="ECO:0000256" key="3">
    <source>
        <dbReference type="ARBA" id="ARBA00022525"/>
    </source>
</evidence>
<dbReference type="InterPro" id="IPR000734">
    <property type="entry name" value="TAG_lipase"/>
</dbReference>
<dbReference type="InterPro" id="IPR013818">
    <property type="entry name" value="Lipase"/>
</dbReference>
<evidence type="ECO:0000256" key="5">
    <source>
        <dbReference type="PIRSR" id="PIRSR000865-2"/>
    </source>
</evidence>
<dbReference type="GO" id="GO:0046872">
    <property type="term" value="F:metal ion binding"/>
    <property type="evidence" value="ECO:0007669"/>
    <property type="project" value="UniProtKB-KW"/>
</dbReference>
<dbReference type="GO" id="GO:0005615">
    <property type="term" value="C:extracellular space"/>
    <property type="evidence" value="ECO:0007669"/>
    <property type="project" value="TreeGrafter"/>
</dbReference>
<evidence type="ECO:0000256" key="1">
    <source>
        <dbReference type="ARBA" id="ARBA00004613"/>
    </source>
</evidence>
<dbReference type="Gene3D" id="2.60.60.20">
    <property type="entry name" value="PLAT/LH2 domain"/>
    <property type="match status" value="1"/>
</dbReference>
<dbReference type="SUPFAM" id="SSF53474">
    <property type="entry name" value="alpha/beta-Hydrolases"/>
    <property type="match status" value="1"/>
</dbReference>
<reference evidence="9 10" key="1">
    <citation type="submission" date="2024-02" db="EMBL/GenBank/DDBJ databases">
        <title>Chromosome-scale genome assembly of the rough periwinkle Littorina saxatilis.</title>
        <authorList>
            <person name="De Jode A."/>
            <person name="Faria R."/>
            <person name="Formenti G."/>
            <person name="Sims Y."/>
            <person name="Smith T.P."/>
            <person name="Tracey A."/>
            <person name="Wood J.M.D."/>
            <person name="Zagrodzka Z.B."/>
            <person name="Johannesson K."/>
            <person name="Butlin R.K."/>
            <person name="Leder E.H."/>
        </authorList>
    </citation>
    <scope>NUCLEOTIDE SEQUENCE [LARGE SCALE GENOMIC DNA]</scope>
    <source>
        <strain evidence="9">Snail1</strain>
        <tissue evidence="9">Muscle</tissue>
    </source>
</reference>
<dbReference type="GO" id="GO:0052689">
    <property type="term" value="F:carboxylic ester hydrolase activity"/>
    <property type="evidence" value="ECO:0007669"/>
    <property type="project" value="InterPro"/>
</dbReference>
<dbReference type="Pfam" id="PF00151">
    <property type="entry name" value="Lipase"/>
    <property type="match status" value="1"/>
</dbReference>
<dbReference type="EMBL" id="JBAMIC010000024">
    <property type="protein sequence ID" value="KAK7090921.1"/>
    <property type="molecule type" value="Genomic_DNA"/>
</dbReference>
<dbReference type="PIRSF" id="PIRSF000865">
    <property type="entry name" value="Lipoprotein_lipase_LIPH"/>
    <property type="match status" value="1"/>
</dbReference>
<evidence type="ECO:0000256" key="7">
    <source>
        <dbReference type="SAM" id="SignalP"/>
    </source>
</evidence>
<feature type="active site" description="Charge relay system" evidence="4">
    <location>
        <position position="206"/>
    </location>
</feature>
<organism evidence="9 10">
    <name type="scientific">Littorina saxatilis</name>
    <dbReference type="NCBI Taxonomy" id="31220"/>
    <lineage>
        <taxon>Eukaryota</taxon>
        <taxon>Metazoa</taxon>
        <taxon>Spiralia</taxon>
        <taxon>Lophotrochozoa</taxon>
        <taxon>Mollusca</taxon>
        <taxon>Gastropoda</taxon>
        <taxon>Caenogastropoda</taxon>
        <taxon>Littorinimorpha</taxon>
        <taxon>Littorinoidea</taxon>
        <taxon>Littorinidae</taxon>
        <taxon>Littorina</taxon>
    </lineage>
</organism>
<dbReference type="PANTHER" id="PTHR11610">
    <property type="entry name" value="LIPASE"/>
    <property type="match status" value="1"/>
</dbReference>
<keyword evidence="5" id="KW-0479">Metal-binding</keyword>
<comment type="caution">
    <text evidence="9">The sequence shown here is derived from an EMBL/GenBank/DDBJ whole genome shotgun (WGS) entry which is preliminary data.</text>
</comment>
<dbReference type="InterPro" id="IPR036392">
    <property type="entry name" value="PLAT/LH2_dom_sf"/>
</dbReference>
<feature type="active site" description="Nucleophile" evidence="4">
    <location>
        <position position="182"/>
    </location>
</feature>
<dbReference type="PRINTS" id="PR00821">
    <property type="entry name" value="TAGLIPASE"/>
</dbReference>
<keyword evidence="5" id="KW-0106">Calcium</keyword>
<dbReference type="Gene3D" id="3.40.50.1820">
    <property type="entry name" value="alpha/beta hydrolase"/>
    <property type="match status" value="1"/>
</dbReference>
<dbReference type="AlphaFoldDB" id="A0AAN9AQ33"/>
<feature type="domain" description="Lipase" evidence="8">
    <location>
        <begin position="45"/>
        <end position="360"/>
    </location>
</feature>
<keyword evidence="7" id="KW-0732">Signal</keyword>
<dbReference type="GO" id="GO:0016298">
    <property type="term" value="F:lipase activity"/>
    <property type="evidence" value="ECO:0007669"/>
    <property type="project" value="InterPro"/>
</dbReference>
<dbReference type="InterPro" id="IPR029058">
    <property type="entry name" value="AB_hydrolase_fold"/>
</dbReference>
<feature type="chain" id="PRO_5042851608" description="Lipase domain-containing protein" evidence="7">
    <location>
        <begin position="19"/>
        <end position="484"/>
    </location>
</feature>
<dbReference type="SUPFAM" id="SSF49723">
    <property type="entry name" value="Lipase/lipooxygenase domain (PLAT/LH2 domain)"/>
    <property type="match status" value="1"/>
</dbReference>
<feature type="active site" description="Charge relay system" evidence="4">
    <location>
        <position position="293"/>
    </location>
</feature>
<evidence type="ECO:0000256" key="2">
    <source>
        <dbReference type="ARBA" id="ARBA00010701"/>
    </source>
</evidence>
<gene>
    <name evidence="9" type="ORF">V1264_010657</name>
</gene>
<feature type="binding site" evidence="5">
    <location>
        <position position="225"/>
    </location>
    <ligand>
        <name>Ca(2+)</name>
        <dbReference type="ChEBI" id="CHEBI:29108"/>
    </ligand>
</feature>
<dbReference type="InterPro" id="IPR016272">
    <property type="entry name" value="Lipase_LIPH"/>
</dbReference>
<keyword evidence="10" id="KW-1185">Reference proteome</keyword>
<dbReference type="InterPro" id="IPR033906">
    <property type="entry name" value="Lipase_N"/>
</dbReference>
<evidence type="ECO:0000256" key="6">
    <source>
        <dbReference type="RuleBase" id="RU004262"/>
    </source>
</evidence>
<proteinExistence type="inferred from homology"/>
<dbReference type="Proteomes" id="UP001374579">
    <property type="component" value="Unassembled WGS sequence"/>
</dbReference>
<evidence type="ECO:0000313" key="9">
    <source>
        <dbReference type="EMBL" id="KAK7090921.1"/>
    </source>
</evidence>
<keyword evidence="3" id="KW-0964">Secreted</keyword>
<feature type="binding site" evidence="5">
    <location>
        <position position="220"/>
    </location>
    <ligand>
        <name>Ca(2+)</name>
        <dbReference type="ChEBI" id="CHEBI:29108"/>
    </ligand>
</feature>
<name>A0AAN9AQ33_9CAEN</name>
<comment type="similarity">
    <text evidence="2 6">Belongs to the AB hydrolase superfamily. Lipase family.</text>
</comment>
<feature type="signal peptide" evidence="7">
    <location>
        <begin position="1"/>
        <end position="18"/>
    </location>
</feature>
<comment type="subcellular location">
    <subcellularLocation>
        <location evidence="1">Secreted</location>
    </subcellularLocation>
</comment>
<dbReference type="GO" id="GO:0016042">
    <property type="term" value="P:lipid catabolic process"/>
    <property type="evidence" value="ECO:0007669"/>
    <property type="project" value="TreeGrafter"/>
</dbReference>
<evidence type="ECO:0000256" key="4">
    <source>
        <dbReference type="PIRSR" id="PIRSR000865-1"/>
    </source>
</evidence>
<sequence length="484" mass="52911">MIIHSSLCFLALSALTCAVFTVSGEHSLFRRDQKCIASLGCFHTSPQVKELPLDPEQIGTQFLLFSRAGRQTPVVFNATTADSVWKAKVHEAHFDGHKDTKFITHGYMDSGHTDWIVKMKDEFLKKGDFNIIVVSWPGGARQLLNKAVANVFVVAAEVSKLITYLQTNNGLNLGKVHLIGHSLGAQISGNVGTKLHSAVGRISGLDPAEPFFKDMANTMRLNKDDAKFVDIIHSDGEPFNGVQGYGLITALGHVDFYPNGGYDQPGCSDSFFQGLAGIFGGHAGSDASLACSHGRSHQFFIESINENSCKFHAHPCASWDEYRKGTCKSCPSGGCPIMGYEASTSARGSFYLATTMTSPFCGYEYFVEIDLTDHVDEDSFGRFYITLVGDHSSHETEFSRDDIHYHQRNTETQMIAVHSRVGKVSGVKVKFHHKTGLGTSGDKTVVIHRVLVRDMATGDLAKFCTGDAQLTTDQSKTFNSHTGC</sequence>
<dbReference type="CDD" id="cd00707">
    <property type="entry name" value="Pancreat_lipase_like"/>
    <property type="match status" value="1"/>
</dbReference>
<accession>A0AAN9AQ33</accession>